<evidence type="ECO:0000256" key="2">
    <source>
        <dbReference type="ARBA" id="ARBA00022723"/>
    </source>
</evidence>
<dbReference type="PROSITE" id="PS52027">
    <property type="entry name" value="ZF_C2HC_C3H"/>
    <property type="match status" value="2"/>
</dbReference>
<dbReference type="Proteomes" id="UP000694888">
    <property type="component" value="Unplaced"/>
</dbReference>
<feature type="compositionally biased region" description="Basic and acidic residues" evidence="7">
    <location>
        <begin position="637"/>
        <end position="649"/>
    </location>
</feature>
<accession>A0ABM1W1J0</accession>
<evidence type="ECO:0000256" key="3">
    <source>
        <dbReference type="ARBA" id="ARBA00022771"/>
    </source>
</evidence>
<dbReference type="PANTHER" id="PTHR14649">
    <property type="entry name" value="ZINC FINGER C2HC DOMAIN-CONTAINING PROTEIN 1C"/>
    <property type="match status" value="1"/>
</dbReference>
<keyword evidence="4" id="KW-0862">Zinc</keyword>
<reference evidence="10" key="1">
    <citation type="submission" date="2025-08" db="UniProtKB">
        <authorList>
            <consortium name="RefSeq"/>
        </authorList>
    </citation>
    <scope>IDENTIFICATION</scope>
</reference>
<dbReference type="InterPro" id="IPR049899">
    <property type="entry name" value="Znf_C2HC_C3H"/>
</dbReference>
<feature type="compositionally biased region" description="Basic and acidic residues" evidence="7">
    <location>
        <begin position="268"/>
        <end position="277"/>
    </location>
</feature>
<feature type="region of interest" description="Disordered" evidence="7">
    <location>
        <begin position="676"/>
        <end position="696"/>
    </location>
</feature>
<feature type="region of interest" description="Disordered" evidence="7">
    <location>
        <begin position="575"/>
        <end position="621"/>
    </location>
</feature>
<evidence type="ECO:0000259" key="8">
    <source>
        <dbReference type="PROSITE" id="PS52027"/>
    </source>
</evidence>
<dbReference type="RefSeq" id="XP_035828533.1">
    <property type="nucleotide sequence ID" value="XM_035972640.1"/>
</dbReference>
<sequence length="696" mass="79962">MLSNQNRPPQYLLQHAVGKSSSAAAASVYHLDNNANHHHRNHNHHHVDVMRGFVENGRGHEQQQQLQHPDGRVLERKPSKLEQMRTDYQKKILREKEEKMVHMYEESQRRAMEKMQGRTGSGVNGGGGKSVREFFKERRLLEASGAPVPPIDNHYRQAKGYSSPGGWSSRTGSGNSMKKASAGRDRSQPLAPIRRPMDTHEMMMTNNNSNVAGGMRSGIPQRQPQVTSNGQHAGGPRNGVQDENVFNGRPKLVKHKPLPPTNGNHQQHQQEDYHNNDGDAAPARPPQQPSNLPKFSPQHRKPAPPGYQQRALQQRQQQQHQQHQQHWFALVVALVLRSANSLSYIDAFIEIAIGPREKIIKVFTFFLLQEAKERERQKKREAVERARQKKLDDERRKEEERQRKQEAEEEKQERLRLEKQRKEDEKRRKEEDKRRKEEERLTARRQKEEEKRRKEEEKRGARQKHTASVSPRKGFYDDHGNDEDAFDEDSPLPTTRRTITISESSRNPPSPRRRGLGDSQVDVQEDLDERAVANADAAYYIKMAASAEAKGSVGSMARCKNCGRSFAADRLKKHQSACATASKPRKEFDASKKRVEGTEMAKYTGKSKREPPKKKSNWRTNHEQFIESLRYAKKAAQYEKEGKDVRELEPPPAATNPDLVPCPNCGRTFNETAAQRHIPRCKELKTRPPPMNTRRR</sequence>
<feature type="region of interest" description="Disordered" evidence="7">
    <location>
        <begin position="637"/>
        <end position="663"/>
    </location>
</feature>
<feature type="domain" description="C2HC/C3H-type" evidence="8">
    <location>
        <begin position="658"/>
        <end position="687"/>
    </location>
</feature>
<feature type="compositionally biased region" description="Acidic residues" evidence="7">
    <location>
        <begin position="480"/>
        <end position="490"/>
    </location>
</feature>
<feature type="compositionally biased region" description="Basic and acidic residues" evidence="7">
    <location>
        <begin position="584"/>
        <end position="599"/>
    </location>
</feature>
<protein>
    <submittedName>
        <fullName evidence="10">Trichohyalin</fullName>
    </submittedName>
</protein>
<feature type="compositionally biased region" description="Low complexity" evidence="7">
    <location>
        <begin position="308"/>
        <end position="320"/>
    </location>
</feature>
<feature type="compositionally biased region" description="Polar residues" evidence="7">
    <location>
        <begin position="165"/>
        <end position="178"/>
    </location>
</feature>
<dbReference type="GeneID" id="101864562"/>
<keyword evidence="2" id="KW-0479">Metal-binding</keyword>
<evidence type="ECO:0000313" key="10">
    <source>
        <dbReference type="RefSeq" id="XP_035828533.1"/>
    </source>
</evidence>
<dbReference type="PANTHER" id="PTHR14649:SF1">
    <property type="entry name" value="ZINC FINGER C2HC DOMAIN-CONTAINING PROTEIN 1C"/>
    <property type="match status" value="1"/>
</dbReference>
<dbReference type="InterPro" id="IPR026104">
    <property type="entry name" value="ZNF_C2HC_dom_1C"/>
</dbReference>
<feature type="compositionally biased region" description="Pro residues" evidence="7">
    <location>
        <begin position="687"/>
        <end position="696"/>
    </location>
</feature>
<proteinExistence type="inferred from homology"/>
<dbReference type="Pfam" id="PF13913">
    <property type="entry name" value="zf-C2HC_2"/>
    <property type="match status" value="2"/>
</dbReference>
<keyword evidence="5" id="KW-0175">Coiled coil</keyword>
<feature type="domain" description="C2HC/C3H-type" evidence="8">
    <location>
        <begin position="555"/>
        <end position="584"/>
    </location>
</feature>
<feature type="compositionally biased region" description="Polar residues" evidence="7">
    <location>
        <begin position="220"/>
        <end position="231"/>
    </location>
</feature>
<dbReference type="Gene3D" id="3.30.160.60">
    <property type="entry name" value="Classic Zinc Finger"/>
    <property type="match status" value="2"/>
</dbReference>
<keyword evidence="9" id="KW-1185">Reference proteome</keyword>
<feature type="compositionally biased region" description="Basic and acidic residues" evidence="7">
    <location>
        <begin position="374"/>
        <end position="460"/>
    </location>
</feature>
<gene>
    <name evidence="10" type="primary">LOC101864562</name>
</gene>
<feature type="compositionally biased region" description="Low complexity" evidence="7">
    <location>
        <begin position="494"/>
        <end position="507"/>
    </location>
</feature>
<feature type="region of interest" description="Disordered" evidence="7">
    <location>
        <begin position="145"/>
        <end position="320"/>
    </location>
</feature>
<keyword evidence="3 6" id="KW-0863">Zinc-finger</keyword>
<evidence type="ECO:0000256" key="5">
    <source>
        <dbReference type="ARBA" id="ARBA00023054"/>
    </source>
</evidence>
<name>A0ABM1W1J0_APLCA</name>
<comment type="similarity">
    <text evidence="1">Belongs to the ZC2HC1 family.</text>
</comment>
<evidence type="ECO:0000256" key="7">
    <source>
        <dbReference type="SAM" id="MobiDB-lite"/>
    </source>
</evidence>
<feature type="region of interest" description="Disordered" evidence="7">
    <location>
        <begin position="374"/>
        <end position="525"/>
    </location>
</feature>
<evidence type="ECO:0000256" key="1">
    <source>
        <dbReference type="ARBA" id="ARBA00010843"/>
    </source>
</evidence>
<evidence type="ECO:0000256" key="4">
    <source>
        <dbReference type="ARBA" id="ARBA00022833"/>
    </source>
</evidence>
<evidence type="ECO:0000256" key="6">
    <source>
        <dbReference type="PROSITE-ProRule" id="PRU01371"/>
    </source>
</evidence>
<organism evidence="9 10">
    <name type="scientific">Aplysia californica</name>
    <name type="common">California sea hare</name>
    <dbReference type="NCBI Taxonomy" id="6500"/>
    <lineage>
        <taxon>Eukaryota</taxon>
        <taxon>Metazoa</taxon>
        <taxon>Spiralia</taxon>
        <taxon>Lophotrochozoa</taxon>
        <taxon>Mollusca</taxon>
        <taxon>Gastropoda</taxon>
        <taxon>Heterobranchia</taxon>
        <taxon>Euthyneura</taxon>
        <taxon>Tectipleura</taxon>
        <taxon>Aplysiida</taxon>
        <taxon>Aplysioidea</taxon>
        <taxon>Aplysiidae</taxon>
        <taxon>Aplysia</taxon>
    </lineage>
</organism>
<evidence type="ECO:0000313" key="9">
    <source>
        <dbReference type="Proteomes" id="UP000694888"/>
    </source>
</evidence>